<evidence type="ECO:0000313" key="1">
    <source>
        <dbReference type="Proteomes" id="UP000887580"/>
    </source>
</evidence>
<reference evidence="2" key="1">
    <citation type="submission" date="2022-11" db="UniProtKB">
        <authorList>
            <consortium name="WormBaseParasite"/>
        </authorList>
    </citation>
    <scope>IDENTIFICATION</scope>
</reference>
<accession>A0AC35FJ63</accession>
<name>A0AC35FJ63_9BILA</name>
<dbReference type="WBParaSite" id="PS1159_v2.g18046.t1">
    <property type="protein sequence ID" value="PS1159_v2.g18046.t1"/>
    <property type="gene ID" value="PS1159_v2.g18046"/>
</dbReference>
<sequence>MGDYLKTELKTEDLEIQLLEGTASVKDVNLNVEYINRSLDQVGLINIIEGFIGEISLSIPAFTKITQDSTIIKIKGLNITLAPLKDLNFANTQDLVSSVIGTIQQMDTSINAEDLPENADSEAINEFASVIDQVITRVKMIFEDVTIRLEKDGNISTALEVYIKEMEFIDEQLETGFDTFSNENVVTTQPLTTGADLTKLLHIKDVRIYTDIWTPLNSVSSLSTATSDGGNSPSDLTASMANSSMNFQSCYSHFSSSGGKETPKTPKSTVSLPTTPIQIAHFFGEKHTIKIRIHNSAVSKNDGAYAKKIEVDLQMGGCLFFYITPSQILLLQDLLSCLVPKPENSTELGPLPSGGQPMKREHYDQITAQMQNESSWNLRSAPNTWTANTSEKYFHEIGGGKRLSHGNSSNLVPVSLDDDFYSTSGGGSYRYGIDSAHDSDSLTETCTQRGSNSTLVDKCGSKPPDVFSLTMKLPSIFGVITHDDPLSTESTQQSLAEHGVDGIVKVIDGMKKEATTFFNNAAHFKFTSNPLSLQRVYSDKCCNKDHLSLLAQTATIKLRTESNGDRDGFDLTTSFSRFDLAESLTKESVNRGTEGVKVDLFNFGEHNDGANLVFQLSTPLNPEQDINYLIRIDMAPCKTELDLSMVDRLHNLIVTRPFFLSPINSVRFDSNSFEATNDSQKCRVSFYCKKWDIDLRIPIADLSASVPFWKRNVYNEFTRFEFIEIVLNIPKFRLSDLCNFAEMHINCHTVTGTFMGDEKIFECKEEEKRFLYAAMDGGSHVFLSIKYDFRNKSLQANLDRLTSYPMGKSMTQSMHGSFFKFNEEKDNGPFASSNAFIEGTKLLLAGNKNELDDFGDSCRLKSDINIELTLPRLNLLLPSKKFFEILYNRFANDLALFVPRAPVFTASPSQSSNVSVGGGQNFHEFPCNDDDDEYMDNGTLTGTKENFNKTTQNHKFSVTVSMNKGNVLLGTVGKEYDKQYLSQIGSELESSTLFLVLGYHGDMNLAYVYIAAAQGSVFHRNLFDSSVRPYNSNVIDVKSFLQRTSKNGTDISAEPLTTAEFCPIVDDNNIAIALKLHTHYEEESNKDVKDIVLAIALRNTITHFRPFTNPEHFWVSQLSNFVSVEDYGVPGYEWPQVKIDLHVHFTSVVAAYDHACVVPDSPLMLRAAIGSCDLASHIVQDQEKFKFYFFLEETKMFLGKKKKGAVRFKEFDDGNLHRNKFIKFLGLGVLHVELNYAFGSLLGQTPEPPSIEIISGNDVLKAWVCADTIVEFINMLTEFLQSDYASSLREKQATINDEQIKNFIESSTNATHQISNESQVTEVKKDSDTNEHGRIMEMMSLAMEDNNKSAKPPTSSQRKISDFDNDFGTDTSTKEFAPGSYNSNASTDDEFIVVDEIVGSGITQPSGAPRVRILEPNFEIIQEYMCVPDHVTTNDMMKLPEGHPPPIIKYYVRDFSLHIYLYAGNDFGDEPSEIKTYSQWEQKRESNECMRDGSVGGPFRDHTVCVEAMISKISFTSEVFNAAAPILSLNMLSIYDIELRDHLLVSNINKLFYQFTSDMLPRRSFAPMISLRMVEDQYREGKLKISLLPMRLNVDQDTLEFLQDFFTIVGSCLKLPTPNIVDPSSDDPVFQAALNSDILHDDIPPVHHHEEDDDLILNNLSEPLENNISLENESLGAVSSERRISSSFGSNIPKETFFKSFTFSPSCTIRLDYVGKRVKMDHEQGTLAGLMFGLSNLHCTELVLKDFHNEKGLLGYSKCAQFAVEEWINDIRNNQLPSVIGSFGPITSLVEIGRGVRDLFYIPLSEYRKEDGRVVKGIQRGANSFGVSTATAVIDMTQCVASLVHSVAELAFDIVSPDYHITQRRRREQEQQRGRLPNDIREGFNMAFGTVYEGVVVSAQTLQQATQEDRAHGQWPIRGFLRHATPMAVKPIVIASQATMQVLVGIKSHLRPDRHREELDKFRQKETSKNTL</sequence>
<protein>
    <submittedName>
        <fullName evidence="2">Autophagy-related protein 2</fullName>
    </submittedName>
</protein>
<organism evidence="1 2">
    <name type="scientific">Panagrolaimus sp. PS1159</name>
    <dbReference type="NCBI Taxonomy" id="55785"/>
    <lineage>
        <taxon>Eukaryota</taxon>
        <taxon>Metazoa</taxon>
        <taxon>Ecdysozoa</taxon>
        <taxon>Nematoda</taxon>
        <taxon>Chromadorea</taxon>
        <taxon>Rhabditida</taxon>
        <taxon>Tylenchina</taxon>
        <taxon>Panagrolaimomorpha</taxon>
        <taxon>Panagrolaimoidea</taxon>
        <taxon>Panagrolaimidae</taxon>
        <taxon>Panagrolaimus</taxon>
    </lineage>
</organism>
<proteinExistence type="predicted"/>
<dbReference type="Proteomes" id="UP000887580">
    <property type="component" value="Unplaced"/>
</dbReference>
<evidence type="ECO:0000313" key="2">
    <source>
        <dbReference type="WBParaSite" id="PS1159_v2.g18046.t1"/>
    </source>
</evidence>